<comment type="caution">
    <text evidence="3">The sequence shown here is derived from an EMBL/GenBank/DDBJ whole genome shotgun (WGS) entry which is preliminary data.</text>
</comment>
<reference evidence="3" key="1">
    <citation type="submission" date="2021-01" db="EMBL/GenBank/DDBJ databases">
        <title>Phytophthora aleatoria, a newly-described species from Pinus radiata is distinct from Phytophthora cactorum isolates based on comparative genomics.</title>
        <authorList>
            <person name="Mcdougal R."/>
            <person name="Panda P."/>
            <person name="Williams N."/>
            <person name="Studholme D.J."/>
        </authorList>
    </citation>
    <scope>NUCLEOTIDE SEQUENCE</scope>
    <source>
        <strain evidence="3">NZFS 3830</strain>
    </source>
</reference>
<evidence type="ECO:0000313" key="4">
    <source>
        <dbReference type="Proteomes" id="UP000688947"/>
    </source>
</evidence>
<dbReference type="GO" id="GO:0006352">
    <property type="term" value="P:DNA-templated transcription initiation"/>
    <property type="evidence" value="ECO:0007669"/>
    <property type="project" value="InterPro"/>
</dbReference>
<dbReference type="Proteomes" id="UP000688947">
    <property type="component" value="Unassembled WGS sequence"/>
</dbReference>
<dbReference type="InterPro" id="IPR045222">
    <property type="entry name" value="Rpb4-like"/>
</dbReference>
<dbReference type="EMBL" id="JAENGZ010000001">
    <property type="protein sequence ID" value="KAG6975019.1"/>
    <property type="molecule type" value="Genomic_DNA"/>
</dbReference>
<dbReference type="Pfam" id="PF03874">
    <property type="entry name" value="RNA_pol_Rpb4"/>
    <property type="match status" value="1"/>
</dbReference>
<dbReference type="InterPro" id="IPR005574">
    <property type="entry name" value="Rpb4/RPC9"/>
</dbReference>
<evidence type="ECO:0000259" key="2">
    <source>
        <dbReference type="SMART" id="SM00657"/>
    </source>
</evidence>
<dbReference type="AlphaFoldDB" id="A0A8T1V4P8"/>
<evidence type="ECO:0000313" key="3">
    <source>
        <dbReference type="EMBL" id="KAG6975019.1"/>
    </source>
</evidence>
<name>A0A8T1V4P8_9STRA</name>
<dbReference type="GO" id="GO:0030880">
    <property type="term" value="C:RNA polymerase complex"/>
    <property type="evidence" value="ECO:0007669"/>
    <property type="project" value="InterPro"/>
</dbReference>
<organism evidence="3 4">
    <name type="scientific">Phytophthora cactorum</name>
    <dbReference type="NCBI Taxonomy" id="29920"/>
    <lineage>
        <taxon>Eukaryota</taxon>
        <taxon>Sar</taxon>
        <taxon>Stramenopiles</taxon>
        <taxon>Oomycota</taxon>
        <taxon>Peronosporomycetes</taxon>
        <taxon>Peronosporales</taxon>
        <taxon>Peronosporaceae</taxon>
        <taxon>Phytophthora</taxon>
    </lineage>
</organism>
<dbReference type="SMART" id="SM00657">
    <property type="entry name" value="RPOL4c"/>
    <property type="match status" value="1"/>
</dbReference>
<feature type="domain" description="RNA polymerase Rpb4/RPC9 core" evidence="2">
    <location>
        <begin position="71"/>
        <end position="196"/>
    </location>
</feature>
<proteinExistence type="inferred from homology"/>
<accession>A0A8T1V4P8</accession>
<dbReference type="OrthoDB" id="2186918at2759"/>
<dbReference type="InterPro" id="IPR006590">
    <property type="entry name" value="RNA_pol_Rpb4/RPC9_core"/>
</dbReference>
<comment type="similarity">
    <text evidence="1">Belongs to the eukaryotic RPB4 RNA polymerase subunit family.</text>
</comment>
<protein>
    <recommendedName>
        <fullName evidence="2">RNA polymerase Rpb4/RPC9 core domain-containing protein</fullName>
    </recommendedName>
</protein>
<dbReference type="PANTHER" id="PTHR21297">
    <property type="entry name" value="DNA-DIRECTED RNA POLYMERASE II"/>
    <property type="match status" value="1"/>
</dbReference>
<sequence length="199" mass="22674">MCIAVVVQEDILEVTSELLLGNHYRVSWRYQGFSTIPLLGTAKVKKHSTRMAFSLRLLLESKGAAELNLGDDFENDTCLSNAEVAIILDKQKVNYIEQKKMFTSMFKKTQSYVLEQKTQWPTKPLLSSFVSTALQSLSFEHDDEVHQLEEFEIASLSNLNPEEVEEAVALIPSLPKHFTDHEIEEMLSLISRLTAQIFH</sequence>
<evidence type="ECO:0000256" key="1">
    <source>
        <dbReference type="ARBA" id="ARBA00025724"/>
    </source>
</evidence>
<dbReference type="VEuPathDB" id="FungiDB:PC110_g180"/>
<dbReference type="GO" id="GO:0005634">
    <property type="term" value="C:nucleus"/>
    <property type="evidence" value="ECO:0007669"/>
    <property type="project" value="UniProtKB-ARBA"/>
</dbReference>
<gene>
    <name evidence="3" type="ORF">JG687_00000031</name>
</gene>